<dbReference type="AlphaFoldDB" id="A0A272EU64"/>
<dbReference type="Pfam" id="PF06245">
    <property type="entry name" value="DUF1015"/>
    <property type="match status" value="1"/>
</dbReference>
<evidence type="ECO:0000313" key="1">
    <source>
        <dbReference type="EMBL" id="KAF7599697.1"/>
    </source>
</evidence>
<dbReference type="EMBL" id="MDUX01000015">
    <property type="protein sequence ID" value="KAF7599697.1"/>
    <property type="molecule type" value="Genomic_DNA"/>
</dbReference>
<proteinExistence type="predicted"/>
<dbReference type="EMBL" id="NMRN01000014">
    <property type="protein sequence ID" value="PAS93633.1"/>
    <property type="molecule type" value="Genomic_DNA"/>
</dbReference>
<reference evidence="1 4" key="1">
    <citation type="submission" date="2016-08" db="EMBL/GenBank/DDBJ databases">
        <title>Candidatus Dactylopiibacterium carminicum genome sequence.</title>
        <authorList>
            <person name="Ramirez-Puebla S.T."/>
            <person name="Ormeno-Orrillo E."/>
            <person name="Vera-Ponce De Leon A."/>
            <person name="Luis L."/>
            <person name="Sanchez-Flores A."/>
            <person name="Monica R."/>
            <person name="Martinez-Romero E."/>
        </authorList>
    </citation>
    <scope>NUCLEOTIDE SEQUENCE [LARGE SCALE GENOMIC DNA]</scope>
    <source>
        <strain evidence="1">END1</strain>
    </source>
</reference>
<dbReference type="RefSeq" id="WP_095524066.1">
    <property type="nucleotide sequence ID" value="NZ_MDUX01000015.1"/>
</dbReference>
<dbReference type="Proteomes" id="UP000216107">
    <property type="component" value="Unassembled WGS sequence"/>
</dbReference>
<accession>A0A272EU64</accession>
<reference evidence="2 3" key="2">
    <citation type="submission" date="2017-07" db="EMBL/GenBank/DDBJ databases">
        <title>Candidatus Dactylopiibacterium carminicum, a nitrogen-fixing symbiont of the cochineal insect Dactylopius coccus and Dactylopius opuntiae (Hemiptera: Coccoidea: Dactylopiidae).</title>
        <authorList>
            <person name="Vera A."/>
        </authorList>
    </citation>
    <scope>NUCLEOTIDE SEQUENCE [LARGE SCALE GENOMIC DNA]</scope>
    <source>
        <strain evidence="2 3">NFDCM</strain>
    </source>
</reference>
<dbReference type="PANTHER" id="PTHR36454:SF1">
    <property type="entry name" value="DUF1015 DOMAIN-CONTAINING PROTEIN"/>
    <property type="match status" value="1"/>
</dbReference>
<name>A0A272EU64_9RHOO</name>
<evidence type="ECO:0000313" key="2">
    <source>
        <dbReference type="EMBL" id="PAS93633.1"/>
    </source>
</evidence>
<gene>
    <name evidence="1" type="ORF">BGI27_06310</name>
    <name evidence="2" type="ORF">CGU29_06750</name>
</gene>
<dbReference type="OrthoDB" id="9781616at2"/>
<evidence type="ECO:0000313" key="3">
    <source>
        <dbReference type="Proteomes" id="UP000216107"/>
    </source>
</evidence>
<sequence length="412" mass="44736">MHLVTPFKALRPASGRAAEIIAPPYDVLSSSEAVARAAGKPWSFLHISKPEIDLPEGTDTYSPAVYAKAAENLQKMLDADVITRDDKACYYIYRIIMGSHVQTGVVAAASVVEYDNGRIKRHEFTRPDKEDDRVRQIEALNAQTGPVFLAYPESPAIDAVLAATITGTPDADATADDGIRHTLWVIRDNATIETLTKGFDALPALYIADGHHRSAAASRVAAARRSANPNHSGEESCNYFLSVIFPAHVLKIMDYNRVVADLNGLSKDELLAKVATGYTVTPSAVPVKPAVYGEVGMYLPGQWYKLAVKPELIPADPVERLDVSLLTTHILTPVLGIADLRRDKRIDFVGGIRGLPELEKRVNSGEMAVAFAMFATTMNDLMSVADAGQVMPPKSTWFEPKLADGMASHVLD</sequence>
<dbReference type="PANTHER" id="PTHR36454">
    <property type="entry name" value="LMO2823 PROTEIN"/>
    <property type="match status" value="1"/>
</dbReference>
<comment type="caution">
    <text evidence="2">The sequence shown here is derived from an EMBL/GenBank/DDBJ whole genome shotgun (WGS) entry which is preliminary data.</text>
</comment>
<dbReference type="PIRSF" id="PIRSF033563">
    <property type="entry name" value="UCP033563"/>
    <property type="match status" value="1"/>
</dbReference>
<dbReference type="InterPro" id="IPR008323">
    <property type="entry name" value="UCP033563"/>
</dbReference>
<dbReference type="Proteomes" id="UP000623509">
    <property type="component" value="Unassembled WGS sequence"/>
</dbReference>
<protein>
    <submittedName>
        <fullName evidence="1">DUF1015 domain-containing protein</fullName>
    </submittedName>
</protein>
<organism evidence="2 3">
    <name type="scientific">Candidatus Dactylopiibacterium carminicum</name>
    <dbReference type="NCBI Taxonomy" id="857335"/>
    <lineage>
        <taxon>Bacteria</taxon>
        <taxon>Pseudomonadati</taxon>
        <taxon>Pseudomonadota</taxon>
        <taxon>Betaproteobacteria</taxon>
        <taxon>Rhodocyclales</taxon>
        <taxon>Rhodocyclaceae</taxon>
        <taxon>Candidatus Dactylopiibacterium</taxon>
    </lineage>
</organism>
<evidence type="ECO:0000313" key="4">
    <source>
        <dbReference type="Proteomes" id="UP000623509"/>
    </source>
</evidence>
<keyword evidence="4" id="KW-1185">Reference proteome</keyword>